<dbReference type="SMART" id="SM00387">
    <property type="entry name" value="HATPase_c"/>
    <property type="match status" value="1"/>
</dbReference>
<dbReference type="Pfam" id="PF02518">
    <property type="entry name" value="HATPase_c"/>
    <property type="match status" value="1"/>
</dbReference>
<dbReference type="SMART" id="SM00091">
    <property type="entry name" value="PAS"/>
    <property type="match status" value="3"/>
</dbReference>
<feature type="domain" description="PAS" evidence="11">
    <location>
        <begin position="200"/>
        <end position="270"/>
    </location>
</feature>
<comment type="catalytic activity">
    <reaction evidence="1">
        <text>ATP + protein L-histidine = ADP + protein N-phospho-L-histidine.</text>
        <dbReference type="EC" id="2.7.13.3"/>
    </reaction>
</comment>
<keyword evidence="5" id="KW-0547">Nucleotide-binding</keyword>
<dbReference type="Pfam" id="PF13426">
    <property type="entry name" value="PAS_9"/>
    <property type="match status" value="1"/>
</dbReference>
<evidence type="ECO:0000256" key="9">
    <source>
        <dbReference type="SAM" id="Phobius"/>
    </source>
</evidence>
<evidence type="ECO:0000313" key="14">
    <source>
        <dbReference type="Proteomes" id="UP000482487"/>
    </source>
</evidence>
<evidence type="ECO:0000256" key="5">
    <source>
        <dbReference type="ARBA" id="ARBA00022741"/>
    </source>
</evidence>
<proteinExistence type="predicted"/>
<dbReference type="GO" id="GO:0005524">
    <property type="term" value="F:ATP binding"/>
    <property type="evidence" value="ECO:0007669"/>
    <property type="project" value="UniProtKB-KW"/>
</dbReference>
<keyword evidence="8" id="KW-0843">Virulence</keyword>
<dbReference type="InterPro" id="IPR000700">
    <property type="entry name" value="PAS-assoc_C"/>
</dbReference>
<dbReference type="Proteomes" id="UP000482487">
    <property type="component" value="Unassembled WGS sequence"/>
</dbReference>
<comment type="caution">
    <text evidence="13">The sequence shown here is derived from an EMBL/GenBank/DDBJ whole genome shotgun (WGS) entry which is preliminary data.</text>
</comment>
<keyword evidence="9" id="KW-0812">Transmembrane</keyword>
<dbReference type="Gene3D" id="3.30.565.10">
    <property type="entry name" value="Histidine kinase-like ATPase, C-terminal domain"/>
    <property type="match status" value="1"/>
</dbReference>
<dbReference type="InterPro" id="IPR000014">
    <property type="entry name" value="PAS"/>
</dbReference>
<gene>
    <name evidence="13" type="ORF">GTA51_05435</name>
</gene>
<keyword evidence="3" id="KW-0597">Phosphoprotein</keyword>
<dbReference type="InterPro" id="IPR003594">
    <property type="entry name" value="HATPase_dom"/>
</dbReference>
<feature type="transmembrane region" description="Helical" evidence="9">
    <location>
        <begin position="39"/>
        <end position="58"/>
    </location>
</feature>
<dbReference type="InterPro" id="IPR036890">
    <property type="entry name" value="HATPase_C_sf"/>
</dbReference>
<dbReference type="InterPro" id="IPR001610">
    <property type="entry name" value="PAC"/>
</dbReference>
<dbReference type="Pfam" id="PF07568">
    <property type="entry name" value="HisKA_2"/>
    <property type="match status" value="1"/>
</dbReference>
<dbReference type="SUPFAM" id="SSF55874">
    <property type="entry name" value="ATPase domain of HSP90 chaperone/DNA topoisomerase II/histidine kinase"/>
    <property type="match status" value="1"/>
</dbReference>
<reference evidence="13 14" key="1">
    <citation type="submission" date="2020-01" db="EMBL/GenBank/DDBJ databases">
        <title>Genome sequence of Desulfovibrio aerotolerans DSM 16695(T).</title>
        <authorList>
            <person name="Karnachuk O."/>
            <person name="Avakyan M."/>
            <person name="Mardanov A."/>
            <person name="Kadnikov V."/>
            <person name="Ravin N."/>
        </authorList>
    </citation>
    <scope>NUCLEOTIDE SEQUENCE [LARGE SCALE GENOMIC DNA]</scope>
    <source>
        <strain evidence="13 14">DSM 16695</strain>
    </source>
</reference>
<dbReference type="PROSITE" id="PS50109">
    <property type="entry name" value="HIS_KIN"/>
    <property type="match status" value="1"/>
</dbReference>
<evidence type="ECO:0000256" key="7">
    <source>
        <dbReference type="ARBA" id="ARBA00022840"/>
    </source>
</evidence>
<feature type="domain" description="PAS" evidence="11">
    <location>
        <begin position="331"/>
        <end position="401"/>
    </location>
</feature>
<keyword evidence="9" id="KW-1133">Transmembrane helix</keyword>
<dbReference type="PROSITE" id="PS50112">
    <property type="entry name" value="PAS"/>
    <property type="match status" value="2"/>
</dbReference>
<dbReference type="InterPro" id="IPR013767">
    <property type="entry name" value="PAS_fold"/>
</dbReference>
<evidence type="ECO:0000256" key="6">
    <source>
        <dbReference type="ARBA" id="ARBA00022777"/>
    </source>
</evidence>
<dbReference type="SMART" id="SM00086">
    <property type="entry name" value="PAC"/>
    <property type="match status" value="2"/>
</dbReference>
<keyword evidence="7" id="KW-0067">ATP-binding</keyword>
<dbReference type="SUPFAM" id="SSF55785">
    <property type="entry name" value="PYP-like sensor domain (PAS domain)"/>
    <property type="match status" value="3"/>
</dbReference>
<dbReference type="InterPro" id="IPR005467">
    <property type="entry name" value="His_kinase_dom"/>
</dbReference>
<sequence length="662" mass="73879">MPVSIALLYTVLGFLWILFSDKLADMLFRYDPDMLLRVSSYKGFAFVVVTSLLLFFLLKRHVKAYHRKELELLQSEERYRLVVEYAPDAILIHDGVRFVFANTEAAKIFGADAPDRLVGREIFSLVHEDFRASVAERMAQNLVAKVPVMLREQCYLRLDGTSLEVEVSAVPFALNGADGALIFMRNIGPRKAAERSLRESEAKYRLLADNAHDLIYTLDASLRLTYISPSVKKLLGFTVDEALARSMEETLTPESAARVKEAVRQSMEADPAGRSAPRAIDIEMYRKDGTTVWVEAVVRRIFDAKGKLIGFVGVSRDSSERRRVEEELQLSRQFTALVLAAIPDPVFVKDSSHRFVQVNEALCAMLGQPADAIIGKADVDFVSRDEAVVFVERDNLVLETGQPDLYEERLTDSQGQTHILVTRKGLFVDPKGNRYIVGVIRDVTSDKIRERQLRDSLLEKEVLLKEVHHRVKNNLQIISSLLFLQKDTVNDPAIQTIFEESRNRIASMALIHEELYRSGDLARVDLKEYLERLAPKVVQSLRGSKSIGFALNLAECRVSVDKAIPFGLAINELLTNAVKHGFANRDAGNIRVALTCEAGMILAVVEDDGVGLPPGFHPDAVRSLGMQLVVQLTRQLRGGLTFGSSPQGAAFRLTFPLADPAA</sequence>
<keyword evidence="14" id="KW-1185">Reference proteome</keyword>
<dbReference type="EMBL" id="WVUD01000006">
    <property type="protein sequence ID" value="MYL82577.1"/>
    <property type="molecule type" value="Genomic_DNA"/>
</dbReference>
<evidence type="ECO:0000256" key="2">
    <source>
        <dbReference type="ARBA" id="ARBA00012438"/>
    </source>
</evidence>
<dbReference type="CDD" id="cd00130">
    <property type="entry name" value="PAS"/>
    <property type="match status" value="3"/>
</dbReference>
<dbReference type="GO" id="GO:0004673">
    <property type="term" value="F:protein histidine kinase activity"/>
    <property type="evidence" value="ECO:0007669"/>
    <property type="project" value="UniProtKB-EC"/>
</dbReference>
<dbReference type="InterPro" id="IPR011495">
    <property type="entry name" value="Sig_transdc_His_kin_sub2_dim/P"/>
</dbReference>
<protein>
    <recommendedName>
        <fullName evidence="2">histidine kinase</fullName>
        <ecNumber evidence="2">2.7.13.3</ecNumber>
    </recommendedName>
</protein>
<name>A0A7C9MZS3_9BACT</name>
<evidence type="ECO:0000256" key="4">
    <source>
        <dbReference type="ARBA" id="ARBA00022679"/>
    </source>
</evidence>
<dbReference type="PROSITE" id="PS50113">
    <property type="entry name" value="PAC"/>
    <property type="match status" value="2"/>
</dbReference>
<dbReference type="GO" id="GO:0006355">
    <property type="term" value="P:regulation of DNA-templated transcription"/>
    <property type="evidence" value="ECO:0007669"/>
    <property type="project" value="InterPro"/>
</dbReference>
<feature type="domain" description="Histidine kinase" evidence="10">
    <location>
        <begin position="466"/>
        <end position="659"/>
    </location>
</feature>
<dbReference type="InterPro" id="IPR035965">
    <property type="entry name" value="PAS-like_dom_sf"/>
</dbReference>
<evidence type="ECO:0000259" key="12">
    <source>
        <dbReference type="PROSITE" id="PS50113"/>
    </source>
</evidence>
<dbReference type="EC" id="2.7.13.3" evidence="2"/>
<evidence type="ECO:0000256" key="3">
    <source>
        <dbReference type="ARBA" id="ARBA00022553"/>
    </source>
</evidence>
<dbReference type="NCBIfam" id="TIGR00229">
    <property type="entry name" value="sensory_box"/>
    <property type="match status" value="3"/>
</dbReference>
<organism evidence="13 14">
    <name type="scientific">Solidesulfovibrio aerotolerans</name>
    <dbReference type="NCBI Taxonomy" id="295255"/>
    <lineage>
        <taxon>Bacteria</taxon>
        <taxon>Pseudomonadati</taxon>
        <taxon>Thermodesulfobacteriota</taxon>
        <taxon>Desulfovibrionia</taxon>
        <taxon>Desulfovibrionales</taxon>
        <taxon>Desulfovibrionaceae</taxon>
        <taxon>Solidesulfovibrio</taxon>
    </lineage>
</organism>
<evidence type="ECO:0000259" key="10">
    <source>
        <dbReference type="PROSITE" id="PS50109"/>
    </source>
</evidence>
<evidence type="ECO:0000256" key="8">
    <source>
        <dbReference type="ARBA" id="ARBA00023026"/>
    </source>
</evidence>
<accession>A0A7C9MZS3</accession>
<feature type="domain" description="PAC" evidence="12">
    <location>
        <begin position="278"/>
        <end position="330"/>
    </location>
</feature>
<feature type="domain" description="PAC" evidence="12">
    <location>
        <begin position="404"/>
        <end position="455"/>
    </location>
</feature>
<keyword evidence="9" id="KW-0472">Membrane</keyword>
<dbReference type="Gene3D" id="3.30.450.20">
    <property type="entry name" value="PAS domain"/>
    <property type="match status" value="3"/>
</dbReference>
<evidence type="ECO:0000256" key="1">
    <source>
        <dbReference type="ARBA" id="ARBA00000085"/>
    </source>
</evidence>
<dbReference type="AlphaFoldDB" id="A0A7C9MZS3"/>
<dbReference type="PANTHER" id="PTHR41523:SF8">
    <property type="entry name" value="ETHYLENE RESPONSE SENSOR PROTEIN"/>
    <property type="match status" value="1"/>
</dbReference>
<dbReference type="Pfam" id="PF00989">
    <property type="entry name" value="PAS"/>
    <property type="match status" value="2"/>
</dbReference>
<evidence type="ECO:0000313" key="13">
    <source>
        <dbReference type="EMBL" id="MYL82577.1"/>
    </source>
</evidence>
<dbReference type="PANTHER" id="PTHR41523">
    <property type="entry name" value="TWO-COMPONENT SYSTEM SENSOR PROTEIN"/>
    <property type="match status" value="1"/>
</dbReference>
<keyword evidence="4" id="KW-0808">Transferase</keyword>
<keyword evidence="6" id="KW-0418">Kinase</keyword>
<evidence type="ECO:0000259" key="11">
    <source>
        <dbReference type="PROSITE" id="PS50112"/>
    </source>
</evidence>
<dbReference type="OrthoDB" id="5342108at2"/>